<evidence type="ECO:0000313" key="5">
    <source>
        <dbReference type="EMBL" id="SUN29370.1"/>
    </source>
</evidence>
<dbReference type="EMBL" id="MAWT01000010">
    <property type="protein sequence ID" value="OCM72213.1"/>
    <property type="molecule type" value="Genomic_DNA"/>
</dbReference>
<proteinExistence type="predicted"/>
<evidence type="ECO:0000256" key="1">
    <source>
        <dbReference type="SAM" id="Phobius"/>
    </source>
</evidence>
<feature type="transmembrane region" description="Helical" evidence="1">
    <location>
        <begin position="116"/>
        <end position="143"/>
    </location>
</feature>
<reference evidence="5 9" key="4">
    <citation type="submission" date="2018-06" db="EMBL/GenBank/DDBJ databases">
        <authorList>
            <consortium name="Pathogen Informatics"/>
            <person name="Doyle S."/>
        </authorList>
    </citation>
    <scope>NUCLEOTIDE SEQUENCE [LARGE SCALE GENOMIC DNA]</scope>
    <source>
        <strain evidence="5 9">NCTC9828</strain>
    </source>
</reference>
<dbReference type="Proteomes" id="UP000093122">
    <property type="component" value="Unassembled WGS sequence"/>
</dbReference>
<dbReference type="KEGG" id="sage:EN72_05280"/>
<dbReference type="Proteomes" id="UP000255140">
    <property type="component" value="Unassembled WGS sequence"/>
</dbReference>
<feature type="transmembrane region" description="Helical" evidence="1">
    <location>
        <begin position="155"/>
        <end position="177"/>
    </location>
</feature>
<evidence type="ECO:0000313" key="3">
    <source>
        <dbReference type="EMBL" id="OCM72213.1"/>
    </source>
</evidence>
<keyword evidence="1" id="KW-0812">Transmembrane</keyword>
<dbReference type="AlphaFoldDB" id="A0A0E1EMP2"/>
<evidence type="ECO:0000313" key="10">
    <source>
        <dbReference type="Proteomes" id="UP000256718"/>
    </source>
</evidence>
<dbReference type="KEGG" id="sagg:EN73_04985"/>
<evidence type="ECO:0000313" key="2">
    <source>
        <dbReference type="EMBL" id="KLJ28167.1"/>
    </source>
</evidence>
<dbReference type="OMA" id="FATIIVW"/>
<reference evidence="3 8" key="2">
    <citation type="journal article" date="2016" name="Sci. Rep.">
        <title>Serotype IV Streptococcus agalactiae ST-452 has arisen from large genomic recombination events between CC23 and the hypervirulent CC17 lineages.</title>
        <authorList>
            <person name="Campisi E."/>
            <person name="Rinaudo C.D."/>
            <person name="Donati C."/>
            <person name="Barucco M."/>
            <person name="Torricelli G."/>
            <person name="Edwards M.S."/>
            <person name="Baker C.J."/>
            <person name="Margarit I."/>
            <person name="Rosini R."/>
        </authorList>
    </citation>
    <scope>NUCLEOTIDE SEQUENCE [LARGE SCALE GENOMIC DNA]</scope>
    <source>
        <strain evidence="3 8">CZ-PW-140</strain>
    </source>
</reference>
<feature type="transmembrane region" description="Helical" evidence="1">
    <location>
        <begin position="189"/>
        <end position="209"/>
    </location>
</feature>
<dbReference type="Proteomes" id="UP000256718">
    <property type="component" value="Unassembled WGS sequence"/>
</dbReference>
<evidence type="ECO:0000313" key="4">
    <source>
        <dbReference type="EMBL" id="RDY81453.1"/>
    </source>
</evidence>
<accession>A0A0E1EMP2</accession>
<dbReference type="EMBL" id="UHEW01000005">
    <property type="protein sequence ID" value="SUN29370.1"/>
    <property type="molecule type" value="Genomic_DNA"/>
</dbReference>
<evidence type="ECO:0000313" key="11">
    <source>
        <dbReference type="Proteomes" id="UP000268870"/>
    </source>
</evidence>
<feature type="transmembrane region" description="Helical" evidence="1">
    <location>
        <begin position="16"/>
        <end position="39"/>
    </location>
</feature>
<protein>
    <submittedName>
        <fullName evidence="4">ABC transporter (Permease)</fullName>
    </submittedName>
</protein>
<reference evidence="6 11" key="5">
    <citation type="submission" date="2018-12" db="EMBL/GenBank/DDBJ databases">
        <authorList>
            <consortium name="Pathogen Informatics"/>
        </authorList>
    </citation>
    <scope>NUCLEOTIDE SEQUENCE [LARGE SCALE GENOMIC DNA]</scope>
    <source>
        <strain evidence="6 11">NCTC8184</strain>
    </source>
</reference>
<dbReference type="Proteomes" id="UP000268870">
    <property type="component" value="Chromosome"/>
</dbReference>
<reference evidence="4 10" key="3">
    <citation type="journal article" date="2018" name="Emerg. Microbes Infect.">
        <title>Phenotypic and molecular analysis of nontypeable Group B streptococci: identification of cps2a and hybrid cps2a/cps5 Group B streptococcal capsule gene clusters.</title>
        <authorList>
            <person name="Alhhazmi A."/>
            <person name="Tyrrell G.J."/>
        </authorList>
    </citation>
    <scope>NUCLEOTIDE SEQUENCE [LARGE SCALE GENOMIC DNA]</scope>
    <source>
        <strain evidence="4 10">PLGBS17</strain>
    </source>
</reference>
<evidence type="ECO:0000313" key="8">
    <source>
        <dbReference type="Proteomes" id="UP000093122"/>
    </source>
</evidence>
<dbReference type="RefSeq" id="WP_000467138.1">
    <property type="nucleotide sequence ID" value="NZ_AP018935.1"/>
</dbReference>
<dbReference type="GeneID" id="66885860"/>
<dbReference type="EMBL" id="QHGZ01000154">
    <property type="protein sequence ID" value="RDY81453.1"/>
    <property type="molecule type" value="Genomic_DNA"/>
</dbReference>
<keyword evidence="1" id="KW-1133">Transmembrane helix</keyword>
<organism evidence="4 10">
    <name type="scientific">Streptococcus agalactiae</name>
    <dbReference type="NCBI Taxonomy" id="1311"/>
    <lineage>
        <taxon>Bacteria</taxon>
        <taxon>Bacillati</taxon>
        <taxon>Bacillota</taxon>
        <taxon>Bacilli</taxon>
        <taxon>Lactobacillales</taxon>
        <taxon>Streptococcaceae</taxon>
        <taxon>Streptococcus</taxon>
    </lineage>
</organism>
<dbReference type="Proteomes" id="UP000035174">
    <property type="component" value="Unassembled WGS sequence"/>
</dbReference>
<keyword evidence="1" id="KW-0472">Membrane</keyword>
<evidence type="ECO:0000313" key="9">
    <source>
        <dbReference type="Proteomes" id="UP000255140"/>
    </source>
</evidence>
<feature type="transmembrane region" description="Helical" evidence="1">
    <location>
        <begin position="230"/>
        <end position="248"/>
    </location>
</feature>
<dbReference type="EMBL" id="LR134265">
    <property type="protein sequence ID" value="VED65534.1"/>
    <property type="molecule type" value="Genomic_DNA"/>
</dbReference>
<name>A0A0E1EMP2_STRAG</name>
<reference evidence="2 7" key="1">
    <citation type="journal article" date="2015" name="PLoS ONE">
        <title>Genomic analysis reveals the molecular basis for capsule loss in the group B streptococcus population.</title>
        <authorList>
            <consortium name="DEVANI Consortium"/>
            <person name="Rosini R."/>
            <person name="Campisi E."/>
            <person name="De Chiara M."/>
            <person name="Tettelin H."/>
            <person name="Rinaudo D."/>
            <person name="Toniolo C."/>
            <person name="Metruccio M."/>
            <person name="Guidotti S."/>
            <person name="Sorensen U.B."/>
            <person name="Kilian M."/>
            <person name="Ramirez M."/>
            <person name="Janulczyk R."/>
            <person name="Donati C."/>
            <person name="Grandi G."/>
            <person name="Margarit I."/>
        </authorList>
    </citation>
    <scope>NUCLEOTIDE SEQUENCE [LARGE SCALE GENOMIC DNA]</scope>
    <source>
        <strain evidence="2 7">ES-PW-063</strain>
    </source>
</reference>
<evidence type="ECO:0000313" key="7">
    <source>
        <dbReference type="Proteomes" id="UP000035174"/>
    </source>
</evidence>
<sequence length="260" mass="28792">MFGKLLKYELKSVGKWYLTLNAAVLLVSIILGLVLKALGGNFSTDTNSTSAQIFTIILVLLLAMVISGSLLSTLAIIIKRFYSNIFGRQGYLTLTLPVTTNQIICSKLLASLLWSIFNIFIVIIGIILVILPLVGIGQFVVAFPEIYKIISSSNAPLFIAYFFLSYVAGTLLIYLSIAVGQLFTNKRVLMGIVSYFGISLLITFLTLIIDSIFHIDLFNSHANATFSQPVLLYNILVSIVEIAIFYMLTHSIIKYKLNIQ</sequence>
<feature type="transmembrane region" description="Helical" evidence="1">
    <location>
        <begin position="51"/>
        <end position="78"/>
    </location>
</feature>
<evidence type="ECO:0000313" key="6">
    <source>
        <dbReference type="EMBL" id="VED65534.1"/>
    </source>
</evidence>
<gene>
    <name evidence="3" type="ORF">AX245_09075</name>
    <name evidence="4" type="ORF">C4618_06175</name>
    <name evidence="6" type="ORF">NCTC8184_01590</name>
    <name evidence="5" type="ORF">NCTC9828_01649</name>
    <name evidence="2" type="ORF">WA45_07785</name>
</gene>
<dbReference type="EMBL" id="LCVB01000032">
    <property type="protein sequence ID" value="KLJ28167.1"/>
    <property type="molecule type" value="Genomic_DNA"/>
</dbReference>